<keyword evidence="4" id="KW-1185">Reference proteome</keyword>
<dbReference type="InterPro" id="IPR007296">
    <property type="entry name" value="DUF403"/>
</dbReference>
<dbReference type="OrthoDB" id="9804079at2"/>
<gene>
    <name evidence="3" type="ORF">D1223_04545</name>
</gene>
<dbReference type="InterPro" id="IPR051680">
    <property type="entry name" value="ATP-dep_Glu-Cys_Ligase-2"/>
</dbReference>
<comment type="caution">
    <text evidence="3">The sequence shown here is derived from an EMBL/GenBank/DDBJ whole genome shotgun (WGS) entry which is preliminary data.</text>
</comment>
<dbReference type="SUPFAM" id="SSF56059">
    <property type="entry name" value="Glutathione synthetase ATP-binding domain-like"/>
    <property type="match status" value="1"/>
</dbReference>
<dbReference type="Pfam" id="PF14403">
    <property type="entry name" value="CP_ATPgrasp_2"/>
    <property type="match status" value="1"/>
</dbReference>
<evidence type="ECO:0000259" key="2">
    <source>
        <dbReference type="Pfam" id="PF14403"/>
    </source>
</evidence>
<name>A0A399RN63_9PROT</name>
<dbReference type="AlphaFoldDB" id="A0A399RN63"/>
<sequence length="800" mass="88923">MSQANPAQSDAIWKLLESYRPNPSAPDELLDEFGQLRPAWSGLLSHLAGQTPETINSWFKRGDMYLRDSGVFLRQYTNDVSRERPWPLSHVPVLIHEREWDEICRGLTQRAQLLEQVAADLYGENRLVRDGYLPGRLIAQSPEWLRPLVGVDPPSGKYLHFLAFEIGRGPNGQWWVLNDRTQAPSGAGYALENRVATSRVYAEHYAEARVHRLSGFFRDVRASLLNLRRSADNHVAILSPGPYSETYFEQAYIARYLGLLLVEGEDLTVVDGEVCVRTVSGLQPVDVLWRRLDALYSDPLELEEGSKLGTAGLVGAARRGTVSMVNALGTGILETRALMAFLPRIARHLLGEPLALSNIATWWCGQAAERRYVLDHVDKMMIAPALSTRMPFDPDETTVLAGELKSSVYKTVQHLIDEEGENLVGQEAVSFSTSPAFVDGRLQPRPMSLRVFMVRTDDGWSVMPGGFARIGPQEGSTVLNMQKGGSVADVWIISDTPVDTRTALVSEMTAEPRAKRGALPSNAAENLYWLGRYVDRAEGFARLNRAYHSRLADAESPSSPLLRHLSAFMKRIGLDTNEAMPAGLVSAIDSASRTAGSVRDRLSPDGWAAISEIVDTVHDEDEDLDAGDETARRMVWLLRESSGFTGLVHENMYRFTEWRFLSLGRSIEHVMSLAWALASFLDPGAPDGSLDLALEYGDSTISHRRRYAFIASRKSVIELLARDPLNPRSLIFHLDVLKAHVEALPRAMENGHPSEVYSQLLRIHTKFVTMPQDAMNSAALLALRSDIGAFSDCLGRTYMS</sequence>
<evidence type="ECO:0000259" key="1">
    <source>
        <dbReference type="Pfam" id="PF04168"/>
    </source>
</evidence>
<reference evidence="3 4" key="1">
    <citation type="submission" date="2018-08" db="EMBL/GenBank/DDBJ databases">
        <title>Henriciella mobilis sp. nov., isolated from seawater.</title>
        <authorList>
            <person name="Cheng H."/>
            <person name="Wu Y.-H."/>
            <person name="Xu X.-W."/>
            <person name="Guo L.-L."/>
        </authorList>
    </citation>
    <scope>NUCLEOTIDE SEQUENCE [LARGE SCALE GENOMIC DNA]</scope>
    <source>
        <strain evidence="3 4">JN25</strain>
    </source>
</reference>
<dbReference type="PANTHER" id="PTHR34595">
    <property type="entry name" value="BLR5612 PROTEIN"/>
    <property type="match status" value="1"/>
</dbReference>
<evidence type="ECO:0000313" key="4">
    <source>
        <dbReference type="Proteomes" id="UP000266385"/>
    </source>
</evidence>
<dbReference type="PANTHER" id="PTHR34595:SF2">
    <property type="entry name" value="BLR2978 PROTEIN"/>
    <property type="match status" value="1"/>
</dbReference>
<dbReference type="Proteomes" id="UP000266385">
    <property type="component" value="Unassembled WGS sequence"/>
</dbReference>
<dbReference type="Gene3D" id="3.40.50.11290">
    <property type="match status" value="1"/>
</dbReference>
<evidence type="ECO:0000313" key="3">
    <source>
        <dbReference type="EMBL" id="RIJ33116.1"/>
    </source>
</evidence>
<dbReference type="InterPro" id="IPR025841">
    <property type="entry name" value="CP_ATPgrasp_2"/>
</dbReference>
<dbReference type="RefSeq" id="WP_119375194.1">
    <property type="nucleotide sequence ID" value="NZ_QWFX01000005.1"/>
</dbReference>
<dbReference type="EMBL" id="QWFX01000005">
    <property type="protein sequence ID" value="RIJ33116.1"/>
    <property type="molecule type" value="Genomic_DNA"/>
</dbReference>
<accession>A0A399RN63</accession>
<feature type="domain" description="Circularly permuted ATP-grasp type 2" evidence="2">
    <location>
        <begin position="92"/>
        <end position="470"/>
    </location>
</feature>
<organism evidence="3 4">
    <name type="scientific">Henriciella mobilis</name>
    <dbReference type="NCBI Taxonomy" id="2305467"/>
    <lineage>
        <taxon>Bacteria</taxon>
        <taxon>Pseudomonadati</taxon>
        <taxon>Pseudomonadota</taxon>
        <taxon>Alphaproteobacteria</taxon>
        <taxon>Hyphomonadales</taxon>
        <taxon>Hyphomonadaceae</taxon>
        <taxon>Henriciella</taxon>
    </lineage>
</organism>
<protein>
    <submittedName>
        <fullName evidence="3">Uncharacterized protein</fullName>
    </submittedName>
</protein>
<dbReference type="Pfam" id="PF04168">
    <property type="entry name" value="Alpha-E"/>
    <property type="match status" value="1"/>
</dbReference>
<feature type="domain" description="DUF403" evidence="1">
    <location>
        <begin position="519"/>
        <end position="799"/>
    </location>
</feature>
<proteinExistence type="predicted"/>